<proteinExistence type="predicted"/>
<protein>
    <submittedName>
        <fullName evidence="1">Uncharacterized protein</fullName>
    </submittedName>
</protein>
<gene>
    <name evidence="1" type="ORF">IE53DRAFT_384013</name>
</gene>
<organism evidence="1 2">
    <name type="scientific">Violaceomyces palustris</name>
    <dbReference type="NCBI Taxonomy" id="1673888"/>
    <lineage>
        <taxon>Eukaryota</taxon>
        <taxon>Fungi</taxon>
        <taxon>Dikarya</taxon>
        <taxon>Basidiomycota</taxon>
        <taxon>Ustilaginomycotina</taxon>
        <taxon>Ustilaginomycetes</taxon>
        <taxon>Violaceomycetales</taxon>
        <taxon>Violaceomycetaceae</taxon>
        <taxon>Violaceomyces</taxon>
    </lineage>
</organism>
<keyword evidence="2" id="KW-1185">Reference proteome</keyword>
<sequence length="709" mass="76273">MLLSAVMLPGSPELPTFGELDRFHPGNASSKEEMARAALRSLTAPSSSSPSQGSGSVAPQLVDSRRHHGYAPAQPSYQTFFQPQPMMGKVASEEAPSSMQSYFGSNQITESPTSSPQLAPSTASLLPSPPSYQPPSLSMSSTLSSTSLHDSRLSPETQHETAMRKVATNLRLPLSTVRRVLFEHGQLSKPAALRDPVSSHRREPAGDNGTDSETARLILDAMRVEDERLSQVASFKSAYLRTESVRSDMEFDKSLGRQAHPVRSSSDSDDRPRQYPQVQDSEDWSRREQQRQFWQGSPSTSRTMIEDRREPPLRATSPSLVVLDPLRRSVPPLSNPLPAHHEQPYYDRNRSFDILEPSRKRWVNANSQSGVWMTRSRPPPLPDRKGRSTDDYTGPYGPSGRMNHYGSNGHLPGSSYCGSSLDRETLGSAPQYHQQTYHQQHGSPRSSSVVGSPNRYLASLPRRSPFVSSNPSAMAPRGSYFPATSPLIGPGNAGRMGWGSPSMMSEVDELEIASATSATSSCQKRRWSADEFEEVTRTKVEEMDLGGGGGGGGGDEYTDGEGVARTRSSGGRGKKSTATSSTKQASSSLPTSNLGEAKIPREEVMRRLQAKVLERIAAKEKGRQCGDGGGGSTPLSSTTSLSSSLPSPSSSTSSFTGPGGAPTCRASQSARSSKGRGRVPSRNQSATAASASSPPSVSGSRSVSKTRRV</sequence>
<evidence type="ECO:0000313" key="1">
    <source>
        <dbReference type="EMBL" id="PWN53489.1"/>
    </source>
</evidence>
<evidence type="ECO:0000313" key="2">
    <source>
        <dbReference type="Proteomes" id="UP000245626"/>
    </source>
</evidence>
<dbReference type="EMBL" id="KZ819723">
    <property type="protein sequence ID" value="PWN53489.1"/>
    <property type="molecule type" value="Genomic_DNA"/>
</dbReference>
<reference evidence="1 2" key="1">
    <citation type="journal article" date="2018" name="Mol. Biol. Evol.">
        <title>Broad Genomic Sampling Reveals a Smut Pathogenic Ancestry of the Fungal Clade Ustilaginomycotina.</title>
        <authorList>
            <person name="Kijpornyongpan T."/>
            <person name="Mondo S.J."/>
            <person name="Barry K."/>
            <person name="Sandor L."/>
            <person name="Lee J."/>
            <person name="Lipzen A."/>
            <person name="Pangilinan J."/>
            <person name="LaButti K."/>
            <person name="Hainaut M."/>
            <person name="Henrissat B."/>
            <person name="Grigoriev I.V."/>
            <person name="Spatafora J.W."/>
            <person name="Aime M.C."/>
        </authorList>
    </citation>
    <scope>NUCLEOTIDE SEQUENCE [LARGE SCALE GENOMIC DNA]</scope>
    <source>
        <strain evidence="1 2">SA 807</strain>
    </source>
</reference>
<accession>A0ACD0P620</accession>
<dbReference type="Proteomes" id="UP000245626">
    <property type="component" value="Unassembled WGS sequence"/>
</dbReference>
<name>A0ACD0P620_9BASI</name>